<dbReference type="AlphaFoldDB" id="A0A432X8C6"/>
<dbReference type="OrthoDB" id="9776599at2"/>
<feature type="domain" description="DUF5117" evidence="3">
    <location>
        <begin position="80"/>
        <end position="272"/>
    </location>
</feature>
<dbReference type="PANTHER" id="PTHR38478">
    <property type="entry name" value="PEPTIDASE M1A AND M12B"/>
    <property type="match status" value="1"/>
</dbReference>
<feature type="domain" description="EcxA zinc-binding" evidence="2">
    <location>
        <begin position="404"/>
        <end position="711"/>
    </location>
</feature>
<dbReference type="InterPro" id="IPR033413">
    <property type="entry name" value="DUF5117"/>
</dbReference>
<name>A0A432X8C6_9GAMM</name>
<evidence type="ECO:0000313" key="4">
    <source>
        <dbReference type="EMBL" id="RUO43637.1"/>
    </source>
</evidence>
<dbReference type="EMBL" id="PIPQ01000001">
    <property type="protein sequence ID" value="RUO43637.1"/>
    <property type="molecule type" value="Genomic_DNA"/>
</dbReference>
<dbReference type="CDD" id="cd04276">
    <property type="entry name" value="ZnMc_MMP_like_2"/>
    <property type="match status" value="1"/>
</dbReference>
<dbReference type="Proteomes" id="UP000286976">
    <property type="component" value="Unassembled WGS sequence"/>
</dbReference>
<dbReference type="InterPro" id="IPR034032">
    <property type="entry name" value="Zn_MMP-like_bac"/>
</dbReference>
<dbReference type="InterPro" id="IPR032534">
    <property type="entry name" value="EcxA_zinc-bd"/>
</dbReference>
<dbReference type="SUPFAM" id="SSF55486">
    <property type="entry name" value="Metalloproteases ('zincins'), catalytic domain"/>
    <property type="match status" value="1"/>
</dbReference>
<accession>A0A432X8C6</accession>
<feature type="signal peptide" evidence="1">
    <location>
        <begin position="1"/>
        <end position="20"/>
    </location>
</feature>
<reference evidence="4 5" key="1">
    <citation type="journal article" date="2011" name="Front. Microbiol.">
        <title>Genomic signatures of strain selection and enhancement in Bacillus atrophaeus var. globigii, a historical biowarfare simulant.</title>
        <authorList>
            <person name="Gibbons H.S."/>
            <person name="Broomall S.M."/>
            <person name="McNew L.A."/>
            <person name="Daligault H."/>
            <person name="Chapman C."/>
            <person name="Bruce D."/>
            <person name="Karavis M."/>
            <person name="Krepps M."/>
            <person name="McGregor P.A."/>
            <person name="Hong C."/>
            <person name="Park K.H."/>
            <person name="Akmal A."/>
            <person name="Feldman A."/>
            <person name="Lin J.S."/>
            <person name="Chang W.E."/>
            <person name="Higgs B.W."/>
            <person name="Demirev P."/>
            <person name="Lindquist J."/>
            <person name="Liem A."/>
            <person name="Fochler E."/>
            <person name="Read T.D."/>
            <person name="Tapia R."/>
            <person name="Johnson S."/>
            <person name="Bishop-Lilly K.A."/>
            <person name="Detter C."/>
            <person name="Han C."/>
            <person name="Sozhamannan S."/>
            <person name="Rosenzweig C.N."/>
            <person name="Skowronski E.W."/>
        </authorList>
    </citation>
    <scope>NUCLEOTIDE SEQUENCE [LARGE SCALE GENOMIC DNA]</scope>
    <source>
        <strain evidence="4 5">AIT1</strain>
    </source>
</reference>
<organism evidence="4 5">
    <name type="scientific">Aliidiomarina taiwanensis</name>
    <dbReference type="NCBI Taxonomy" id="946228"/>
    <lineage>
        <taxon>Bacteria</taxon>
        <taxon>Pseudomonadati</taxon>
        <taxon>Pseudomonadota</taxon>
        <taxon>Gammaproteobacteria</taxon>
        <taxon>Alteromonadales</taxon>
        <taxon>Idiomarinaceae</taxon>
        <taxon>Aliidiomarina</taxon>
    </lineage>
</organism>
<dbReference type="Pfam" id="PF17148">
    <property type="entry name" value="DUF5117"/>
    <property type="match status" value="1"/>
</dbReference>
<dbReference type="Pfam" id="PF16313">
    <property type="entry name" value="DUF4953"/>
    <property type="match status" value="1"/>
</dbReference>
<sequence>MLKRILAAFVVLLVTTSAVKSETIDKFTQGMEQLTGYYTLYVDSAKDKVYVQVPRHTEPFLFQSSLPRGVGSNDLGLDRGQLGRTRIVQFSVHGERVLLTQQNTTYVAITENEAERLSVQEAFAESVLYGFEVAASNDQGVLIDYTPFLKSDIHNLANRLKAQNEGNFKVDASRSVLWLDRTKSFPKNTELEAKVTFTGDKAGRYVRSVTPDAAAITVHMHHSFVELPPAGYTPRAFHPNSGYYSRGFQNYAAPLGESMDERFIARHRLEKKNPEAERSEAVEPIVYYLDPGAPEPVRSALLDGARWWAQAFEQLGYIDAFRVEILPEDADPMDVRYNVIQWVHRATRGWSYGASVVDPRTGEIIKGHVSLGSLRVRQDMLIAQGVLPPYEAGVDTEARLQAIEDMAISRIRQLSAHEIGHTLGIAHNFAASPQNRASVMDYPHPLIELDENGELSIANAYDSGLGPWDMFAVAYGYQEFASEEAEREGLATLLQEAADKGYAYISDRDARPVGGGHATAHLWDNGESPSAELMRIADIRQRILANFGAHNLAPGRPLDELEQVLVPMYLLHRYQVDATAKHIAGMHYRYYVNGEGPVDYRPVSGTEQAQALAALLHTLTPEFLQLPAHIQALLVPKAMGSWSSREDFKTRMGLFNDPVTMAEGSANFTLTMLLNAERLNRLHWQSQQHSDIAGVQSLLQQLTNTTLAPLKDTTDAIGQRVAYVTLYRMAETMNSEETAPEVRALVRAELTKLHQQLDRDSRKRRFASKQAAAHLAHCLAELLSTGEWPESFTAVELPPGSPI</sequence>
<protein>
    <submittedName>
        <fullName evidence="4">Peptidase</fullName>
    </submittedName>
</protein>
<dbReference type="RefSeq" id="WP_126756031.1">
    <property type="nucleotide sequence ID" value="NZ_PIPQ01000001.1"/>
</dbReference>
<dbReference type="Gene3D" id="3.40.390.10">
    <property type="entry name" value="Collagenase (Catalytic Domain)"/>
    <property type="match status" value="1"/>
</dbReference>
<comment type="caution">
    <text evidence="4">The sequence shown here is derived from an EMBL/GenBank/DDBJ whole genome shotgun (WGS) entry which is preliminary data.</text>
</comment>
<evidence type="ECO:0000259" key="3">
    <source>
        <dbReference type="Pfam" id="PF17148"/>
    </source>
</evidence>
<proteinExistence type="predicted"/>
<keyword evidence="1" id="KW-0732">Signal</keyword>
<dbReference type="GO" id="GO:0008237">
    <property type="term" value="F:metallopeptidase activity"/>
    <property type="evidence" value="ECO:0007669"/>
    <property type="project" value="InterPro"/>
</dbReference>
<dbReference type="PANTHER" id="PTHR38478:SF1">
    <property type="entry name" value="ZINC DEPENDENT METALLOPROTEASE DOMAIN LIPOPROTEIN"/>
    <property type="match status" value="1"/>
</dbReference>
<evidence type="ECO:0000259" key="2">
    <source>
        <dbReference type="Pfam" id="PF16313"/>
    </source>
</evidence>
<gene>
    <name evidence="4" type="ORF">CWE15_00090</name>
</gene>
<evidence type="ECO:0000256" key="1">
    <source>
        <dbReference type="SAM" id="SignalP"/>
    </source>
</evidence>
<keyword evidence="5" id="KW-1185">Reference proteome</keyword>
<feature type="chain" id="PRO_5019301620" evidence="1">
    <location>
        <begin position="21"/>
        <end position="803"/>
    </location>
</feature>
<dbReference type="InterPro" id="IPR024079">
    <property type="entry name" value="MetalloPept_cat_dom_sf"/>
</dbReference>
<evidence type="ECO:0000313" key="5">
    <source>
        <dbReference type="Proteomes" id="UP000286976"/>
    </source>
</evidence>